<dbReference type="PANTHER" id="PTHR47926">
    <property type="entry name" value="PENTATRICOPEPTIDE REPEAT-CONTAINING PROTEIN"/>
    <property type="match status" value="1"/>
</dbReference>
<dbReference type="Proteomes" id="UP000436088">
    <property type="component" value="Unassembled WGS sequence"/>
</dbReference>
<feature type="repeat" description="PPR" evidence="2">
    <location>
        <begin position="317"/>
        <end position="352"/>
    </location>
</feature>
<dbReference type="Gene3D" id="1.25.40.10">
    <property type="entry name" value="Tetratricopeptide repeat domain"/>
    <property type="match status" value="3"/>
</dbReference>
<dbReference type="EMBL" id="VEPZ02001301">
    <property type="protein sequence ID" value="KAE8681785.1"/>
    <property type="molecule type" value="Genomic_DNA"/>
</dbReference>
<sequence length="498" mass="54702">MGSTVPSFTAPSSPTPISIWVLCNLPRKSSIASSQESPFLEHPYIVGVDSFNLVFAIKACVGFSFLKDGKLIHSIAVKFGLEGDAYVAPALGKMYGYLKSSEELQVFELFRRKKVLGVELDAFTVGGLVRACGNASAAKEGGLCIKNNFVCSNVYLQTSLIDMYLKCGLVDFGTKLFEEANERDVVLWSSMITGLTKNGKGFALFRRLLQQPLVPNSATLDSILGASSLWGSLKQGKSVYGYMIRKGIDLDDVNYNSFIDMYAKCGSVSMAQKLFAQMPLKNVVSWSAMINAFGIHGLCSEALACFNQMRSKNQVPNSVTFVSILLACSHSGKVEEGWRFFKEMTQDYGIVPTQEHYACMVDLLGRARKIEEVLSFIDSMPIEPDASVWGSLLGACRMHRRVELAENVSDKLLPLETNKASVYVFLSNIYADAGRWESVKKIRKKLAKLDCVSISGSPQLKLGRGFSYCSALDGLTCINTHAEKVITAHSLSTILKER</sequence>
<feature type="repeat" description="PPR" evidence="2">
    <location>
        <begin position="282"/>
        <end position="316"/>
    </location>
</feature>
<accession>A0A6A2YR90</accession>
<reference evidence="3" key="1">
    <citation type="submission" date="2019-09" db="EMBL/GenBank/DDBJ databases">
        <title>Draft genome information of white flower Hibiscus syriacus.</title>
        <authorList>
            <person name="Kim Y.-M."/>
        </authorList>
    </citation>
    <scope>NUCLEOTIDE SEQUENCE [LARGE SCALE GENOMIC DNA]</scope>
    <source>
        <strain evidence="3">YM2019G1</strain>
    </source>
</reference>
<dbReference type="PANTHER" id="PTHR47926:SF344">
    <property type="entry name" value="OS07G0636900 PROTEIN"/>
    <property type="match status" value="1"/>
</dbReference>
<evidence type="ECO:0000256" key="2">
    <source>
        <dbReference type="PROSITE-ProRule" id="PRU00708"/>
    </source>
</evidence>
<dbReference type="FunFam" id="1.25.40.10:FF:000090">
    <property type="entry name" value="Pentatricopeptide repeat-containing protein, chloroplastic"/>
    <property type="match status" value="1"/>
</dbReference>
<dbReference type="PROSITE" id="PS51375">
    <property type="entry name" value="PPR"/>
    <property type="match status" value="3"/>
</dbReference>
<proteinExistence type="predicted"/>
<dbReference type="InterPro" id="IPR002885">
    <property type="entry name" value="PPR_rpt"/>
</dbReference>
<evidence type="ECO:0000256" key="1">
    <source>
        <dbReference type="ARBA" id="ARBA00022737"/>
    </source>
</evidence>
<dbReference type="Pfam" id="PF13041">
    <property type="entry name" value="PPR_2"/>
    <property type="match status" value="1"/>
</dbReference>
<organism evidence="3 4">
    <name type="scientific">Hibiscus syriacus</name>
    <name type="common">Rose of Sharon</name>
    <dbReference type="NCBI Taxonomy" id="106335"/>
    <lineage>
        <taxon>Eukaryota</taxon>
        <taxon>Viridiplantae</taxon>
        <taxon>Streptophyta</taxon>
        <taxon>Embryophyta</taxon>
        <taxon>Tracheophyta</taxon>
        <taxon>Spermatophyta</taxon>
        <taxon>Magnoliopsida</taxon>
        <taxon>eudicotyledons</taxon>
        <taxon>Gunneridae</taxon>
        <taxon>Pentapetalae</taxon>
        <taxon>rosids</taxon>
        <taxon>malvids</taxon>
        <taxon>Malvales</taxon>
        <taxon>Malvaceae</taxon>
        <taxon>Malvoideae</taxon>
        <taxon>Hibiscus</taxon>
    </lineage>
</organism>
<comment type="caution">
    <text evidence="3">The sequence shown here is derived from an EMBL/GenBank/DDBJ whole genome shotgun (WGS) entry which is preliminary data.</text>
</comment>
<protein>
    <submittedName>
        <fullName evidence="3">Pentatricopeptide repeat-containing protein</fullName>
    </submittedName>
</protein>
<feature type="repeat" description="PPR" evidence="2">
    <location>
        <begin position="251"/>
        <end position="281"/>
    </location>
</feature>
<dbReference type="GO" id="GO:0009451">
    <property type="term" value="P:RNA modification"/>
    <property type="evidence" value="ECO:0007669"/>
    <property type="project" value="InterPro"/>
</dbReference>
<name>A0A6A2YR90_HIBSY</name>
<dbReference type="GO" id="GO:0003723">
    <property type="term" value="F:RNA binding"/>
    <property type="evidence" value="ECO:0007669"/>
    <property type="project" value="InterPro"/>
</dbReference>
<evidence type="ECO:0000313" key="4">
    <source>
        <dbReference type="Proteomes" id="UP000436088"/>
    </source>
</evidence>
<dbReference type="InterPro" id="IPR011990">
    <property type="entry name" value="TPR-like_helical_dom_sf"/>
</dbReference>
<dbReference type="Pfam" id="PF01535">
    <property type="entry name" value="PPR"/>
    <property type="match status" value="3"/>
</dbReference>
<dbReference type="AlphaFoldDB" id="A0A6A2YR90"/>
<keyword evidence="1" id="KW-0677">Repeat</keyword>
<keyword evidence="4" id="KW-1185">Reference proteome</keyword>
<dbReference type="InterPro" id="IPR046960">
    <property type="entry name" value="PPR_At4g14850-like_plant"/>
</dbReference>
<dbReference type="Pfam" id="PF20431">
    <property type="entry name" value="E_motif"/>
    <property type="match status" value="1"/>
</dbReference>
<evidence type="ECO:0000313" key="3">
    <source>
        <dbReference type="EMBL" id="KAE8681785.1"/>
    </source>
</evidence>
<gene>
    <name evidence="3" type="ORF">F3Y22_tig00111309pilonHSYRG00186</name>
</gene>
<dbReference type="NCBIfam" id="TIGR00756">
    <property type="entry name" value="PPR"/>
    <property type="match status" value="2"/>
</dbReference>
<dbReference type="InterPro" id="IPR046848">
    <property type="entry name" value="E_motif"/>
</dbReference>